<reference evidence="3" key="1">
    <citation type="submission" date="2014-09" db="EMBL/GenBank/DDBJ databases">
        <authorList>
            <person name="Magalhaes I.L.F."/>
            <person name="Oliveira U."/>
            <person name="Santos F.R."/>
            <person name="Vidigal T.H.D.A."/>
            <person name="Brescovit A.D."/>
            <person name="Santos A.J."/>
        </authorList>
    </citation>
    <scope>NUCLEOTIDE SEQUENCE</scope>
    <source>
        <tissue evidence="3">Shoot tissue taken approximately 20 cm above the soil surface</tissue>
    </source>
</reference>
<feature type="region of interest" description="Disordered" evidence="1">
    <location>
        <begin position="216"/>
        <end position="240"/>
    </location>
</feature>
<feature type="region of interest" description="Disordered" evidence="1">
    <location>
        <begin position="56"/>
        <end position="92"/>
    </location>
</feature>
<proteinExistence type="predicted"/>
<feature type="chain" id="PRO_5002043493" evidence="2">
    <location>
        <begin position="25"/>
        <end position="300"/>
    </location>
</feature>
<name>A0A0A9D5V5_ARUDO</name>
<feature type="compositionally biased region" description="Basic and acidic residues" evidence="1">
    <location>
        <begin position="216"/>
        <end position="233"/>
    </location>
</feature>
<reference evidence="3" key="2">
    <citation type="journal article" date="2015" name="Data Brief">
        <title>Shoot transcriptome of the giant reed, Arundo donax.</title>
        <authorList>
            <person name="Barrero R.A."/>
            <person name="Guerrero F.D."/>
            <person name="Moolhuijzen P."/>
            <person name="Goolsby J.A."/>
            <person name="Tidwell J."/>
            <person name="Bellgard S.E."/>
            <person name="Bellgard M.I."/>
        </authorList>
    </citation>
    <scope>NUCLEOTIDE SEQUENCE</scope>
    <source>
        <tissue evidence="3">Shoot tissue taken approximately 20 cm above the soil surface</tissue>
    </source>
</reference>
<feature type="region of interest" description="Disordered" evidence="1">
    <location>
        <begin position="104"/>
        <end position="153"/>
    </location>
</feature>
<protein>
    <submittedName>
        <fullName evidence="3">Uncharacterized protein</fullName>
    </submittedName>
</protein>
<dbReference type="EMBL" id="GBRH01214704">
    <property type="protein sequence ID" value="JAD83191.1"/>
    <property type="molecule type" value="Transcribed_RNA"/>
</dbReference>
<feature type="signal peptide" evidence="2">
    <location>
        <begin position="1"/>
        <end position="24"/>
    </location>
</feature>
<sequence>MNCISQMVACTSMGVLTYFVPVAAVECTNERRIGGTNISVRVSDWSRGGVRDLLRRPGAAVDGHGGAVAGEEEEEAAGDAHPEPERGEDADLPRGARLAEEVERHHPGLERPVHVPHPVGAERPPRRHHLVPQRHGAPARHREGPGAQHGHLGSVEAHGEVDAGEGRVGLGVGVLGQDGERQHQVLDGARAVVLQRHQPRVGHQQVRHLGLVQQVHSEHGGAGDDDADGQHRAQDHHRPHHAGALAPVWLRDPLRVLLLLVVARPHVTPRLSRSSLSPSCVHGARERGESIDGINTGGVA</sequence>
<evidence type="ECO:0000256" key="2">
    <source>
        <dbReference type="SAM" id="SignalP"/>
    </source>
</evidence>
<evidence type="ECO:0000313" key="3">
    <source>
        <dbReference type="EMBL" id="JAD83191.1"/>
    </source>
</evidence>
<feature type="compositionally biased region" description="Basic and acidic residues" evidence="1">
    <location>
        <begin position="104"/>
        <end position="113"/>
    </location>
</feature>
<keyword evidence="2" id="KW-0732">Signal</keyword>
<feature type="compositionally biased region" description="Low complexity" evidence="1">
    <location>
        <begin position="270"/>
        <end position="279"/>
    </location>
</feature>
<feature type="compositionally biased region" description="Basic and acidic residues" evidence="1">
    <location>
        <begin position="78"/>
        <end position="92"/>
    </location>
</feature>
<dbReference type="AlphaFoldDB" id="A0A0A9D5V5"/>
<feature type="region of interest" description="Disordered" evidence="1">
    <location>
        <begin position="270"/>
        <end position="300"/>
    </location>
</feature>
<organism evidence="3">
    <name type="scientific">Arundo donax</name>
    <name type="common">Giant reed</name>
    <name type="synonym">Donax arundinaceus</name>
    <dbReference type="NCBI Taxonomy" id="35708"/>
    <lineage>
        <taxon>Eukaryota</taxon>
        <taxon>Viridiplantae</taxon>
        <taxon>Streptophyta</taxon>
        <taxon>Embryophyta</taxon>
        <taxon>Tracheophyta</taxon>
        <taxon>Spermatophyta</taxon>
        <taxon>Magnoliopsida</taxon>
        <taxon>Liliopsida</taxon>
        <taxon>Poales</taxon>
        <taxon>Poaceae</taxon>
        <taxon>PACMAD clade</taxon>
        <taxon>Arundinoideae</taxon>
        <taxon>Arundineae</taxon>
        <taxon>Arundo</taxon>
    </lineage>
</organism>
<evidence type="ECO:0000256" key="1">
    <source>
        <dbReference type="SAM" id="MobiDB-lite"/>
    </source>
</evidence>
<accession>A0A0A9D5V5</accession>